<dbReference type="AlphaFoldDB" id="A0A9W9GMI7"/>
<accession>A0A9W9GMI7</accession>
<evidence type="ECO:0000313" key="1">
    <source>
        <dbReference type="EMBL" id="KAJ5320744.1"/>
    </source>
</evidence>
<gene>
    <name evidence="1" type="ORF">N7476_003746</name>
</gene>
<keyword evidence="2" id="KW-1185">Reference proteome</keyword>
<name>A0A9W9GMI7_9EURO</name>
<reference evidence="1" key="2">
    <citation type="journal article" date="2023" name="IMA Fungus">
        <title>Comparative genomic study of the Penicillium genus elucidates a diverse pangenome and 15 lateral gene transfer events.</title>
        <authorList>
            <person name="Petersen C."/>
            <person name="Sorensen T."/>
            <person name="Nielsen M.R."/>
            <person name="Sondergaard T.E."/>
            <person name="Sorensen J.L."/>
            <person name="Fitzpatrick D.A."/>
            <person name="Frisvad J.C."/>
            <person name="Nielsen K.L."/>
        </authorList>
    </citation>
    <scope>NUCLEOTIDE SEQUENCE</scope>
    <source>
        <strain evidence="1">IBT 21472</strain>
    </source>
</reference>
<dbReference type="Proteomes" id="UP001147746">
    <property type="component" value="Unassembled WGS sequence"/>
</dbReference>
<reference evidence="1" key="1">
    <citation type="submission" date="2022-12" db="EMBL/GenBank/DDBJ databases">
        <authorList>
            <person name="Petersen C."/>
        </authorList>
    </citation>
    <scope>NUCLEOTIDE SEQUENCE</scope>
    <source>
        <strain evidence="1">IBT 21472</strain>
    </source>
</reference>
<sequence>MGLISRFLKVSAAGTVASAGVFWGATRNDVFEPIDMTDPIFSSPFFKKYNPNSNPTLHDKCVRRVPLDKIKPELRENNGKLVEAFCAGVWGGMGYIAQRAILAQKYQGPETADQLWERKDLLKSSYEVGTIITDHFQVLEKTEDRIVVRCGDSPRITDVRPSDGLFEMGAVIKQEEGVAEFTLKSCFYQGLGKSESDSGPMPAHMEWLHRQYTKLWMTTAVYKTCVD</sequence>
<dbReference type="EMBL" id="JAPZBO010000003">
    <property type="protein sequence ID" value="KAJ5320744.1"/>
    <property type="molecule type" value="Genomic_DNA"/>
</dbReference>
<comment type="caution">
    <text evidence="1">The sequence shown here is derived from an EMBL/GenBank/DDBJ whole genome shotgun (WGS) entry which is preliminary data.</text>
</comment>
<proteinExistence type="predicted"/>
<organism evidence="1 2">
    <name type="scientific">Penicillium atrosanguineum</name>
    <dbReference type="NCBI Taxonomy" id="1132637"/>
    <lineage>
        <taxon>Eukaryota</taxon>
        <taxon>Fungi</taxon>
        <taxon>Dikarya</taxon>
        <taxon>Ascomycota</taxon>
        <taxon>Pezizomycotina</taxon>
        <taxon>Eurotiomycetes</taxon>
        <taxon>Eurotiomycetidae</taxon>
        <taxon>Eurotiales</taxon>
        <taxon>Aspergillaceae</taxon>
        <taxon>Penicillium</taxon>
    </lineage>
</organism>
<evidence type="ECO:0000313" key="2">
    <source>
        <dbReference type="Proteomes" id="UP001147746"/>
    </source>
</evidence>
<protein>
    <submittedName>
        <fullName evidence="1">Uncharacterized protein</fullName>
    </submittedName>
</protein>